<sequence>MGVGQGYALAAALYSRDHSPATKVLVVQGDSAYGFSAMEIETIARYKLPAVIVVLNNSGIYRGMLPEDMNAIDGDPTLQRVRGYVDLGSERMLVLANWVQDKSACGHRRCAFKEKDQAIINVIIATDSERKAQTHPWLTRSKV</sequence>
<dbReference type="GO" id="GO:0030976">
    <property type="term" value="F:thiamine pyrophosphate binding"/>
    <property type="evidence" value="ECO:0007669"/>
    <property type="project" value="InterPro"/>
</dbReference>
<comment type="catalytic activity">
    <reaction evidence="6">
        <text>an (R)-2-hydroxy-long-chain-fatty acyl-CoA = a long-chain fatty aldehyde + formyl-CoA</text>
        <dbReference type="Rhea" id="RHEA:67444"/>
        <dbReference type="ChEBI" id="CHEBI:17176"/>
        <dbReference type="ChEBI" id="CHEBI:57376"/>
        <dbReference type="ChEBI" id="CHEBI:170012"/>
        <dbReference type="EC" id="4.1.2.63"/>
    </reaction>
    <physiologicalReaction direction="left-to-right" evidence="6">
        <dbReference type="Rhea" id="RHEA:67445"/>
    </physiologicalReaction>
</comment>
<gene>
    <name evidence="9" type="ORF">KIN20_022242</name>
</gene>
<dbReference type="GO" id="GO:0106359">
    <property type="term" value="F:2-hydroxyacyl-CoA lyase activity"/>
    <property type="evidence" value="ECO:0007669"/>
    <property type="project" value="UniProtKB-EC"/>
</dbReference>
<dbReference type="GO" id="GO:0001561">
    <property type="term" value="P:fatty acid alpha-oxidation"/>
    <property type="evidence" value="ECO:0007669"/>
    <property type="project" value="TreeGrafter"/>
</dbReference>
<protein>
    <recommendedName>
        <fullName evidence="7">2-hydroxyacyl-CoA lyase</fullName>
        <ecNumber evidence="7">4.1.2.63</ecNumber>
    </recommendedName>
</protein>
<accession>A0AAD5QS41</accession>
<proteinExistence type="predicted"/>
<dbReference type="GO" id="GO:0005777">
    <property type="term" value="C:peroxisome"/>
    <property type="evidence" value="ECO:0007669"/>
    <property type="project" value="TreeGrafter"/>
</dbReference>
<dbReference type="EC" id="4.1.2.63" evidence="7"/>
<dbReference type="InterPro" id="IPR011766">
    <property type="entry name" value="TPP_enzyme_TPP-bd"/>
</dbReference>
<reference evidence="9" key="1">
    <citation type="submission" date="2021-06" db="EMBL/GenBank/DDBJ databases">
        <title>Parelaphostrongylus tenuis whole genome reference sequence.</title>
        <authorList>
            <person name="Garwood T.J."/>
            <person name="Larsen P.A."/>
            <person name="Fountain-Jones N.M."/>
            <person name="Garbe J.R."/>
            <person name="Macchietto M.G."/>
            <person name="Kania S.A."/>
            <person name="Gerhold R.W."/>
            <person name="Richards J.E."/>
            <person name="Wolf T.M."/>
        </authorList>
    </citation>
    <scope>NUCLEOTIDE SEQUENCE</scope>
    <source>
        <strain evidence="9">MNPRO001-30</strain>
        <tissue evidence="9">Meninges</tissue>
    </source>
</reference>
<keyword evidence="3" id="KW-0460">Magnesium</keyword>
<dbReference type="PANTHER" id="PTHR43710">
    <property type="entry name" value="2-HYDROXYACYL-COA LYASE"/>
    <property type="match status" value="1"/>
</dbReference>
<evidence type="ECO:0000313" key="10">
    <source>
        <dbReference type="Proteomes" id="UP001196413"/>
    </source>
</evidence>
<comment type="cofactor">
    <cofactor evidence="1">
        <name>thiamine diphosphate</name>
        <dbReference type="ChEBI" id="CHEBI:58937"/>
    </cofactor>
</comment>
<evidence type="ECO:0000256" key="5">
    <source>
        <dbReference type="ARBA" id="ARBA00044451"/>
    </source>
</evidence>
<keyword evidence="10" id="KW-1185">Reference proteome</keyword>
<comment type="catalytic activity">
    <reaction evidence="5">
        <text>a 2-hydroxy-3-methyl fatty acyl-CoA = a 2-methyl-branched fatty aldehyde + formyl-CoA</text>
        <dbReference type="Rhea" id="RHEA:25375"/>
        <dbReference type="ChEBI" id="CHEBI:49188"/>
        <dbReference type="ChEBI" id="CHEBI:57376"/>
        <dbReference type="ChEBI" id="CHEBI:58783"/>
        <dbReference type="EC" id="4.1.2.63"/>
    </reaction>
    <physiologicalReaction direction="left-to-right" evidence="5">
        <dbReference type="Rhea" id="RHEA:25376"/>
    </physiologicalReaction>
</comment>
<comment type="caution">
    <text evidence="9">The sequence shown here is derived from an EMBL/GenBank/DDBJ whole genome shotgun (WGS) entry which is preliminary data.</text>
</comment>
<dbReference type="GO" id="GO:0046872">
    <property type="term" value="F:metal ion binding"/>
    <property type="evidence" value="ECO:0007669"/>
    <property type="project" value="UniProtKB-KW"/>
</dbReference>
<keyword evidence="4" id="KW-0456">Lyase</keyword>
<dbReference type="SUPFAM" id="SSF52518">
    <property type="entry name" value="Thiamin diphosphate-binding fold (THDP-binding)"/>
    <property type="match status" value="1"/>
</dbReference>
<evidence type="ECO:0000256" key="6">
    <source>
        <dbReference type="ARBA" id="ARBA00044454"/>
    </source>
</evidence>
<evidence type="ECO:0000256" key="3">
    <source>
        <dbReference type="ARBA" id="ARBA00022842"/>
    </source>
</evidence>
<feature type="domain" description="Thiamine pyrophosphate enzyme TPP-binding" evidence="8">
    <location>
        <begin position="1"/>
        <end position="59"/>
    </location>
</feature>
<evidence type="ECO:0000256" key="4">
    <source>
        <dbReference type="ARBA" id="ARBA00023239"/>
    </source>
</evidence>
<dbReference type="EMBL" id="JAHQIW010004499">
    <property type="protein sequence ID" value="KAJ1362623.1"/>
    <property type="molecule type" value="Genomic_DNA"/>
</dbReference>
<dbReference type="InterPro" id="IPR029061">
    <property type="entry name" value="THDP-binding"/>
</dbReference>
<evidence type="ECO:0000256" key="1">
    <source>
        <dbReference type="ARBA" id="ARBA00001964"/>
    </source>
</evidence>
<evidence type="ECO:0000313" key="9">
    <source>
        <dbReference type="EMBL" id="KAJ1362623.1"/>
    </source>
</evidence>
<keyword evidence="2" id="KW-0479">Metal-binding</keyword>
<dbReference type="Gene3D" id="3.40.50.970">
    <property type="match status" value="1"/>
</dbReference>
<evidence type="ECO:0000256" key="7">
    <source>
        <dbReference type="ARBA" id="ARBA00044518"/>
    </source>
</evidence>
<evidence type="ECO:0000259" key="8">
    <source>
        <dbReference type="Pfam" id="PF02775"/>
    </source>
</evidence>
<evidence type="ECO:0000256" key="2">
    <source>
        <dbReference type="ARBA" id="ARBA00022723"/>
    </source>
</evidence>
<name>A0AAD5QS41_PARTN</name>
<dbReference type="Pfam" id="PF02775">
    <property type="entry name" value="TPP_enzyme_C"/>
    <property type="match status" value="1"/>
</dbReference>
<dbReference type="InterPro" id="IPR045025">
    <property type="entry name" value="HACL1-like"/>
</dbReference>
<dbReference type="PANTHER" id="PTHR43710:SF2">
    <property type="entry name" value="2-HYDROXYACYL-COA LYASE 1"/>
    <property type="match status" value="1"/>
</dbReference>
<organism evidence="9 10">
    <name type="scientific">Parelaphostrongylus tenuis</name>
    <name type="common">Meningeal worm</name>
    <dbReference type="NCBI Taxonomy" id="148309"/>
    <lineage>
        <taxon>Eukaryota</taxon>
        <taxon>Metazoa</taxon>
        <taxon>Ecdysozoa</taxon>
        <taxon>Nematoda</taxon>
        <taxon>Chromadorea</taxon>
        <taxon>Rhabditida</taxon>
        <taxon>Rhabditina</taxon>
        <taxon>Rhabditomorpha</taxon>
        <taxon>Strongyloidea</taxon>
        <taxon>Metastrongylidae</taxon>
        <taxon>Parelaphostrongylus</taxon>
    </lineage>
</organism>
<dbReference type="AlphaFoldDB" id="A0AAD5QS41"/>
<dbReference type="Proteomes" id="UP001196413">
    <property type="component" value="Unassembled WGS sequence"/>
</dbReference>